<dbReference type="KEGG" id="tim:GMBLW1_46860"/>
<dbReference type="InterPro" id="IPR050087">
    <property type="entry name" value="AON_synthase_class-II"/>
</dbReference>
<dbReference type="EMBL" id="LR593887">
    <property type="protein sequence ID" value="VTS06376.1"/>
    <property type="molecule type" value="Genomic_DNA"/>
</dbReference>
<dbReference type="AlphaFoldDB" id="A0A6C2YT49"/>
<evidence type="ECO:0000256" key="3">
    <source>
        <dbReference type="ARBA" id="ARBA00022898"/>
    </source>
</evidence>
<dbReference type="SUPFAM" id="SSF53383">
    <property type="entry name" value="PLP-dependent transferases"/>
    <property type="match status" value="1"/>
</dbReference>
<dbReference type="InterPro" id="IPR001917">
    <property type="entry name" value="Aminotrans_II_pyridoxalP_BS"/>
</dbReference>
<accession>A0A6C2YT49</accession>
<dbReference type="EMBL" id="LR586016">
    <property type="protein sequence ID" value="VIP04507.1"/>
    <property type="molecule type" value="Genomic_DNA"/>
</dbReference>
<evidence type="ECO:0000256" key="4">
    <source>
        <dbReference type="RuleBase" id="RU003693"/>
    </source>
</evidence>
<reference evidence="6" key="1">
    <citation type="submission" date="2019-04" db="EMBL/GenBank/DDBJ databases">
        <authorList>
            <consortium name="Science for Life Laboratories"/>
        </authorList>
    </citation>
    <scope>NUCLEOTIDE SEQUENCE</scope>
    <source>
        <strain evidence="6">MBLW1</strain>
    </source>
</reference>
<keyword evidence="7" id="KW-1185">Reference proteome</keyword>
<dbReference type="Gene3D" id="3.40.640.10">
    <property type="entry name" value="Type I PLP-dependent aspartate aminotransferase-like (Major domain)"/>
    <property type="match status" value="1"/>
</dbReference>
<dbReference type="Proteomes" id="UP000464378">
    <property type="component" value="Chromosome"/>
</dbReference>
<keyword evidence="3 4" id="KW-0663">Pyridoxal phosphate</keyword>
<gene>
    <name evidence="6" type="ORF">GMBLW1_46860</name>
</gene>
<proteinExistence type="inferred from homology"/>
<dbReference type="InterPro" id="IPR015421">
    <property type="entry name" value="PyrdxlP-dep_Trfase_major"/>
</dbReference>
<dbReference type="Gene3D" id="3.90.1150.10">
    <property type="entry name" value="Aspartate Aminotransferase, domain 1"/>
    <property type="match status" value="1"/>
</dbReference>
<name>A0A6C2YT49_9BACT</name>
<dbReference type="InterPro" id="IPR015422">
    <property type="entry name" value="PyrdxlP-dep_Trfase_small"/>
</dbReference>
<dbReference type="PROSITE" id="PS00599">
    <property type="entry name" value="AA_TRANSFER_CLASS_2"/>
    <property type="match status" value="1"/>
</dbReference>
<dbReference type="GO" id="GO:0030170">
    <property type="term" value="F:pyridoxal phosphate binding"/>
    <property type="evidence" value="ECO:0007669"/>
    <property type="project" value="InterPro"/>
</dbReference>
<dbReference type="PANTHER" id="PTHR13693">
    <property type="entry name" value="CLASS II AMINOTRANSFERASE/8-AMINO-7-OXONONANOATE SYNTHASE"/>
    <property type="match status" value="1"/>
</dbReference>
<evidence type="ECO:0000313" key="7">
    <source>
        <dbReference type="Proteomes" id="UP000464378"/>
    </source>
</evidence>
<sequence>MDEELQLRHDRGLLRQRRLRTVHGVQMAQDGHSLIGFASNDYLDLAHDPRLARAAARAAQRFGTGAGAAALVTGYQSPHAALEHALARWECCESAVLFASGYTANVATLASLADRSDAIFSDSLNHASLIDGSRLSRATVAVYQHLDCDHLESLLRTVGASARRRIIATDTVFSMDGDVAPLAELIELAERYDALLVLDEAHGTGVLGPTGGGLVETLPESARGNPDRRLKIGTLSKALGGQGGFAVGPRRSIEFLVNHARGFVFSTAMAPPLAAIGRAAVRIARQATDRRATLQRLHTRLVNGLQTLGYPPPPSRLPTPIVPIILGDPDVAIAASQRLQQLGFLVPAIRPPTVPIGTSRLRISLSAGHSDAQLDALLDALRITLPPR</sequence>
<evidence type="ECO:0000259" key="5">
    <source>
        <dbReference type="Pfam" id="PF00155"/>
    </source>
</evidence>
<keyword evidence="2" id="KW-0808">Transferase</keyword>
<evidence type="ECO:0000313" key="6">
    <source>
        <dbReference type="EMBL" id="VIP04507.1"/>
    </source>
</evidence>
<dbReference type="InParanoid" id="A0A6C2YT49"/>
<dbReference type="InterPro" id="IPR004839">
    <property type="entry name" value="Aminotransferase_I/II_large"/>
</dbReference>
<dbReference type="GO" id="GO:0016740">
    <property type="term" value="F:transferase activity"/>
    <property type="evidence" value="ECO:0007669"/>
    <property type="project" value="UniProtKB-KW"/>
</dbReference>
<organism evidence="6">
    <name type="scientific">Tuwongella immobilis</name>
    <dbReference type="NCBI Taxonomy" id="692036"/>
    <lineage>
        <taxon>Bacteria</taxon>
        <taxon>Pseudomonadati</taxon>
        <taxon>Planctomycetota</taxon>
        <taxon>Planctomycetia</taxon>
        <taxon>Gemmatales</taxon>
        <taxon>Gemmataceae</taxon>
        <taxon>Tuwongella</taxon>
    </lineage>
</organism>
<dbReference type="FunCoup" id="A0A6C2YT49">
    <property type="interactions" value="179"/>
</dbReference>
<comment type="cofactor">
    <cofactor evidence="1 4">
        <name>pyridoxal 5'-phosphate</name>
        <dbReference type="ChEBI" id="CHEBI:597326"/>
    </cofactor>
</comment>
<comment type="similarity">
    <text evidence="4">Belongs to the class-II pyridoxal-phosphate-dependent aminotransferase family.</text>
</comment>
<dbReference type="InterPro" id="IPR015424">
    <property type="entry name" value="PyrdxlP-dep_Trfase"/>
</dbReference>
<evidence type="ECO:0000256" key="2">
    <source>
        <dbReference type="ARBA" id="ARBA00022679"/>
    </source>
</evidence>
<protein>
    <recommendedName>
        <fullName evidence="5">Aminotransferase class I/classII large domain-containing protein</fullName>
    </recommendedName>
</protein>
<evidence type="ECO:0000256" key="1">
    <source>
        <dbReference type="ARBA" id="ARBA00001933"/>
    </source>
</evidence>
<feature type="domain" description="Aminotransferase class I/classII large" evidence="5">
    <location>
        <begin position="34"/>
        <end position="381"/>
    </location>
</feature>
<dbReference type="Pfam" id="PF00155">
    <property type="entry name" value="Aminotran_1_2"/>
    <property type="match status" value="1"/>
</dbReference>